<evidence type="ECO:0000256" key="7">
    <source>
        <dbReference type="ARBA" id="ARBA00023136"/>
    </source>
</evidence>
<dbReference type="RefSeq" id="WP_345333324.1">
    <property type="nucleotide sequence ID" value="NZ_BAABJZ010000007.1"/>
</dbReference>
<dbReference type="Pfam" id="PF00795">
    <property type="entry name" value="CN_hydrolase"/>
    <property type="match status" value="1"/>
</dbReference>
<dbReference type="PROSITE" id="PS50263">
    <property type="entry name" value="CN_HYDROLASE"/>
    <property type="match status" value="1"/>
</dbReference>
<feature type="transmembrane region" description="Helical" evidence="9">
    <location>
        <begin position="12"/>
        <end position="30"/>
    </location>
</feature>
<feature type="transmembrane region" description="Helical" evidence="9">
    <location>
        <begin position="90"/>
        <end position="115"/>
    </location>
</feature>
<evidence type="ECO:0000256" key="3">
    <source>
        <dbReference type="ARBA" id="ARBA00022475"/>
    </source>
</evidence>
<evidence type="ECO:0000256" key="2">
    <source>
        <dbReference type="ARBA" id="ARBA00010065"/>
    </source>
</evidence>
<evidence type="ECO:0000313" key="11">
    <source>
        <dbReference type="EMBL" id="GAA4875762.1"/>
    </source>
</evidence>
<accession>A0ABP9EII7</accession>
<evidence type="ECO:0000259" key="10">
    <source>
        <dbReference type="PROSITE" id="PS50263"/>
    </source>
</evidence>
<dbReference type="InterPro" id="IPR003010">
    <property type="entry name" value="C-N_Hydrolase"/>
</dbReference>
<feature type="transmembrane region" description="Helical" evidence="9">
    <location>
        <begin position="36"/>
        <end position="51"/>
    </location>
</feature>
<dbReference type="EC" id="2.3.1.269" evidence="9"/>
<comment type="similarity">
    <text evidence="2 9">Belongs to the CN hydrolase family. Apolipoprotein N-acyltransferase subfamily.</text>
</comment>
<evidence type="ECO:0000256" key="5">
    <source>
        <dbReference type="ARBA" id="ARBA00022692"/>
    </source>
</evidence>
<evidence type="ECO:0000313" key="12">
    <source>
        <dbReference type="Proteomes" id="UP001499988"/>
    </source>
</evidence>
<keyword evidence="6 9" id="KW-1133">Transmembrane helix</keyword>
<feature type="transmembrane region" description="Helical" evidence="9">
    <location>
        <begin position="193"/>
        <end position="210"/>
    </location>
</feature>
<evidence type="ECO:0000256" key="6">
    <source>
        <dbReference type="ARBA" id="ARBA00022989"/>
    </source>
</evidence>
<reference evidence="12" key="1">
    <citation type="journal article" date="2019" name="Int. J. Syst. Evol. Microbiol.">
        <title>The Global Catalogue of Microorganisms (GCM) 10K type strain sequencing project: providing services to taxonomists for standard genome sequencing and annotation.</title>
        <authorList>
            <consortium name="The Broad Institute Genomics Platform"/>
            <consortium name="The Broad Institute Genome Sequencing Center for Infectious Disease"/>
            <person name="Wu L."/>
            <person name="Ma J."/>
        </authorList>
    </citation>
    <scope>NUCLEOTIDE SEQUENCE [LARGE SCALE GENOMIC DNA]</scope>
    <source>
        <strain evidence="12">JCM 18401</strain>
    </source>
</reference>
<protein>
    <recommendedName>
        <fullName evidence="9">Apolipoprotein N-acyltransferase</fullName>
        <shortName evidence="9">ALP N-acyltransferase</shortName>
        <ecNumber evidence="9">2.3.1.269</ecNumber>
    </recommendedName>
</protein>
<name>A0ABP9EII7_9GAMM</name>
<comment type="function">
    <text evidence="9">Catalyzes the phospholipid dependent N-acylation of the N-terminal cysteine of apolipoprotein, the last step in lipoprotein maturation.</text>
</comment>
<dbReference type="InterPro" id="IPR004563">
    <property type="entry name" value="Apolipo_AcylTrfase"/>
</dbReference>
<feature type="transmembrane region" description="Helical" evidence="9">
    <location>
        <begin position="485"/>
        <end position="503"/>
    </location>
</feature>
<gene>
    <name evidence="9 11" type="primary">lnt</name>
    <name evidence="11" type="ORF">GCM10023333_06260</name>
</gene>
<dbReference type="Proteomes" id="UP001499988">
    <property type="component" value="Unassembled WGS sequence"/>
</dbReference>
<keyword evidence="7 9" id="KW-0472">Membrane</keyword>
<feature type="transmembrane region" description="Helical" evidence="9">
    <location>
        <begin position="58"/>
        <end position="78"/>
    </location>
</feature>
<dbReference type="InterPro" id="IPR045378">
    <property type="entry name" value="LNT_N"/>
</dbReference>
<dbReference type="SUPFAM" id="SSF56317">
    <property type="entry name" value="Carbon-nitrogen hydrolase"/>
    <property type="match status" value="1"/>
</dbReference>
<feature type="transmembrane region" description="Helical" evidence="9">
    <location>
        <begin position="164"/>
        <end position="186"/>
    </location>
</feature>
<comment type="caution">
    <text evidence="11">The sequence shown here is derived from an EMBL/GenBank/DDBJ whole genome shotgun (WGS) entry which is preliminary data.</text>
</comment>
<evidence type="ECO:0000256" key="8">
    <source>
        <dbReference type="ARBA" id="ARBA00023315"/>
    </source>
</evidence>
<evidence type="ECO:0000256" key="1">
    <source>
        <dbReference type="ARBA" id="ARBA00004651"/>
    </source>
</evidence>
<organism evidence="11 12">
    <name type="scientific">Ferrimonas pelagia</name>
    <dbReference type="NCBI Taxonomy" id="1177826"/>
    <lineage>
        <taxon>Bacteria</taxon>
        <taxon>Pseudomonadati</taxon>
        <taxon>Pseudomonadota</taxon>
        <taxon>Gammaproteobacteria</taxon>
        <taxon>Alteromonadales</taxon>
        <taxon>Ferrimonadaceae</taxon>
        <taxon>Ferrimonas</taxon>
    </lineage>
</organism>
<evidence type="ECO:0000256" key="4">
    <source>
        <dbReference type="ARBA" id="ARBA00022679"/>
    </source>
</evidence>
<comment type="pathway">
    <text evidence="9">Protein modification; lipoprotein biosynthesis (N-acyl transfer).</text>
</comment>
<dbReference type="PANTHER" id="PTHR38686">
    <property type="entry name" value="APOLIPOPROTEIN N-ACYLTRANSFERASE"/>
    <property type="match status" value="1"/>
</dbReference>
<dbReference type="HAMAP" id="MF_01148">
    <property type="entry name" value="Lnt"/>
    <property type="match status" value="1"/>
</dbReference>
<comment type="catalytic activity">
    <reaction evidence="9">
        <text>N-terminal S-1,2-diacyl-sn-glyceryl-L-cysteinyl-[lipoprotein] + a glycerophospholipid = N-acyl-S-1,2-diacyl-sn-glyceryl-L-cysteinyl-[lipoprotein] + a 2-acyl-sn-glycero-3-phospholipid + H(+)</text>
        <dbReference type="Rhea" id="RHEA:48228"/>
        <dbReference type="Rhea" id="RHEA-COMP:14681"/>
        <dbReference type="Rhea" id="RHEA-COMP:14684"/>
        <dbReference type="ChEBI" id="CHEBI:15378"/>
        <dbReference type="ChEBI" id="CHEBI:136912"/>
        <dbReference type="ChEBI" id="CHEBI:140656"/>
        <dbReference type="ChEBI" id="CHEBI:140657"/>
        <dbReference type="ChEBI" id="CHEBI:140660"/>
        <dbReference type="EC" id="2.3.1.269"/>
    </reaction>
</comment>
<dbReference type="EMBL" id="BAABJZ010000007">
    <property type="protein sequence ID" value="GAA4875762.1"/>
    <property type="molecule type" value="Genomic_DNA"/>
</dbReference>
<keyword evidence="4 9" id="KW-0808">Transferase</keyword>
<sequence>MKLFNHSKAGLSPAFVYPLVFIAGALSHLAFAPYDVWPLLPLSLALLLGLSRDSTPKVAAKLGLVWGFGLFAFGLRWVHVSIDNFGGLPLVASVGLMALLSLYLALYPALCLYLLNRFFNQTLAARLLAFPALWLLTELARGWVLTGFPWLWSGYSQLEGPLASLAPLIGTLGIGLCLSIIAVILPELLRRRWSLLAIPLVITVLSLVAGQTQSVQRDGRTLDVALVQGNIAQSLKWEPENLWPTLIKYQDLSKPHFDADLIIWPEAAIPAPEAMVSDFLLQLDRGIKESGTGLISGIISMDPQQQFYNSLLTLGENPDGVPLLPSEPGRYHKHQLLPIGEFVPLEDLLRPLAPLFNLPMSSFQRGAALQTNLAAGNVTLAPAICYEIAFPELVRKNTHADTDVLLTVSNDAWFGDSIGPKQHMAIAQMRALELGRPLLRVTNNGITAIVDEHGAITEVLPQFEEGVLRADVALVRGQTLFNLTGQWPLIVLSIAVLMGIRYYRR</sequence>
<keyword evidence="12" id="KW-1185">Reference proteome</keyword>
<dbReference type="InterPro" id="IPR036526">
    <property type="entry name" value="C-N_Hydrolase_sf"/>
</dbReference>
<dbReference type="CDD" id="cd07571">
    <property type="entry name" value="ALP_N-acyl_transferase"/>
    <property type="match status" value="1"/>
</dbReference>
<keyword evidence="5 9" id="KW-0812">Transmembrane</keyword>
<dbReference type="PANTHER" id="PTHR38686:SF1">
    <property type="entry name" value="APOLIPOPROTEIN N-ACYLTRANSFERASE"/>
    <property type="match status" value="1"/>
</dbReference>
<evidence type="ECO:0000256" key="9">
    <source>
        <dbReference type="HAMAP-Rule" id="MF_01148"/>
    </source>
</evidence>
<dbReference type="Pfam" id="PF20154">
    <property type="entry name" value="LNT_N"/>
    <property type="match status" value="1"/>
</dbReference>
<proteinExistence type="inferred from homology"/>
<dbReference type="Gene3D" id="3.60.110.10">
    <property type="entry name" value="Carbon-nitrogen hydrolase"/>
    <property type="match status" value="1"/>
</dbReference>
<feature type="transmembrane region" description="Helical" evidence="9">
    <location>
        <begin position="127"/>
        <end position="152"/>
    </location>
</feature>
<keyword evidence="3 9" id="KW-1003">Cell membrane</keyword>
<dbReference type="NCBIfam" id="TIGR00546">
    <property type="entry name" value="lnt"/>
    <property type="match status" value="1"/>
</dbReference>
<feature type="domain" description="CN hydrolase" evidence="10">
    <location>
        <begin position="227"/>
        <end position="474"/>
    </location>
</feature>
<keyword evidence="8 9" id="KW-0012">Acyltransferase</keyword>
<comment type="subcellular location">
    <subcellularLocation>
        <location evidence="1 9">Cell membrane</location>
        <topology evidence="1 9">Multi-pass membrane protein</topology>
    </subcellularLocation>
</comment>